<dbReference type="EMBL" id="KC787657">
    <property type="protein sequence ID" value="AHH54242.1"/>
    <property type="molecule type" value="Genomic_RNA"/>
</dbReference>
<organism evidence="2">
    <name type="scientific">Kibale red colobus virus 2</name>
    <dbReference type="NCBI Taxonomy" id="1936072"/>
    <lineage>
        <taxon>Viruses</taxon>
        <taxon>Riboviria</taxon>
        <taxon>Orthornavirae</taxon>
        <taxon>Pisuviricota</taxon>
        <taxon>Pisoniviricetes</taxon>
        <taxon>Nidovirales</taxon>
        <taxon>Arnidovirineae</taxon>
        <taxon>Arteriviridae</taxon>
        <taxon>Simarterivirinae</taxon>
        <taxon>Etaarterivirus</taxon>
        <taxon>Etaarterivirus ugarco</taxon>
        <taxon>Etaarterivirus ugarco 1</taxon>
    </lineage>
</organism>
<sequence>MAGKPNNKPAGRGRATSRRPRRNQSNTNNNQQRRKSSGTARTRTNHYVFAQANDLRLKLGPQHAGEIRALILKLFDNGGGDLDFSNGYITYSCNLAAYGSLLKALERLTSS</sequence>
<feature type="region of interest" description="Disordered" evidence="1">
    <location>
        <begin position="1"/>
        <end position="45"/>
    </location>
</feature>
<dbReference type="GO" id="GO:0019013">
    <property type="term" value="C:viral nucleocapsid"/>
    <property type="evidence" value="ECO:0007669"/>
    <property type="project" value="InterPro"/>
</dbReference>
<dbReference type="OrthoDB" id="23799at10239"/>
<dbReference type="Proteomes" id="UP000201791">
    <property type="component" value="Segment"/>
</dbReference>
<proteinExistence type="predicted"/>
<dbReference type="GeneID" id="32707938"/>
<dbReference type="EMBL" id="KC787640">
    <property type="protein sequence ID" value="AHH54004.1"/>
    <property type="molecule type" value="Genomic_RNA"/>
</dbReference>
<evidence type="ECO:0000256" key="1">
    <source>
        <dbReference type="SAM" id="MobiDB-lite"/>
    </source>
</evidence>
<dbReference type="InterPro" id="IPR002484">
    <property type="entry name" value="Arte_nucleocap"/>
</dbReference>
<protein>
    <submittedName>
        <fullName evidence="2">Capsid protein</fullName>
    </submittedName>
</protein>
<dbReference type="EMBL" id="KC787644">
    <property type="protein sequence ID" value="AHH54060.1"/>
    <property type="molecule type" value="Genomic_RNA"/>
</dbReference>
<reference evidence="2 3" key="2">
    <citation type="journal article" date="2014" name="PLoS ONE">
        <title>High genetic diversity and adaptive potential of two simian hemorrhagic Fever viruses in a wild primate population.</title>
        <authorList>
            <person name="Bailey A.L."/>
            <person name="Lauck M."/>
            <person name="Weiler A."/>
            <person name="Sibley S.D."/>
            <person name="Dinis J.M."/>
            <person name="Bergman Z."/>
            <person name="Nelson C.W."/>
            <person name="Correll M."/>
            <person name="Gleicher M."/>
            <person name="Hyeroba D."/>
            <person name="Tumukunde A."/>
            <person name="Weny G."/>
            <person name="Chapman C."/>
            <person name="Kuhn J.H."/>
            <person name="Hughes A.L."/>
            <person name="Friedrich T.C."/>
            <person name="Goldberg T.L."/>
            <person name="O'Connor D.H."/>
        </authorList>
    </citation>
    <scope>NUCLEOTIDE SEQUENCE</scope>
    <source>
        <strain evidence="2 3">SHFV-krc2</strain>
    </source>
</reference>
<reference evidence="2" key="1">
    <citation type="submission" date="2013-03" db="EMBL/GenBank/DDBJ databases">
        <authorList>
            <person name="Bailey A."/>
            <person name="Lauck M."/>
            <person name="Friedrich T."/>
            <person name="Goldberg T."/>
            <person name="O'Connor D."/>
        </authorList>
    </citation>
    <scope>NUCLEOTIDE SEQUENCE</scope>
    <source>
        <strain evidence="2">SHFV-krc2</strain>
    </source>
</reference>
<keyword evidence="3" id="KW-1185">Reference proteome</keyword>
<dbReference type="Pfam" id="PF01481">
    <property type="entry name" value="Arteri_nucleo"/>
    <property type="match status" value="1"/>
</dbReference>
<evidence type="ECO:0000313" key="3">
    <source>
        <dbReference type="Proteomes" id="UP000201791"/>
    </source>
</evidence>
<name>X2D5Z1_9NIDO</name>
<dbReference type="EMBL" id="KC787636">
    <property type="protein sequence ID" value="AHH53948.1"/>
    <property type="molecule type" value="Genomic_RNA"/>
</dbReference>
<dbReference type="RefSeq" id="YP_009362017.1">
    <property type="nucleotide sequence ID" value="NC_034455.1"/>
</dbReference>
<dbReference type="EMBL" id="KC787658">
    <property type="protein sequence ID" value="AHH54256.1"/>
    <property type="molecule type" value="Genomic_RNA"/>
</dbReference>
<dbReference type="KEGG" id="vg:32707938"/>
<evidence type="ECO:0000313" key="2">
    <source>
        <dbReference type="EMBL" id="AHH54004.1"/>
    </source>
</evidence>
<dbReference type="EMBL" id="KC787638">
    <property type="protein sequence ID" value="AHH53976.1"/>
    <property type="molecule type" value="Genomic_RNA"/>
</dbReference>
<accession>X2D5Z1</accession>